<keyword evidence="1" id="KW-0479">Metal-binding</keyword>
<keyword evidence="8" id="KW-1185">Reference proteome</keyword>
<protein>
    <recommendedName>
        <fullName evidence="6">C2H2-type domain-containing protein</fullName>
    </recommendedName>
</protein>
<evidence type="ECO:0000313" key="7">
    <source>
        <dbReference type="EMBL" id="KAG2211229.1"/>
    </source>
</evidence>
<proteinExistence type="predicted"/>
<dbReference type="Pfam" id="PF00096">
    <property type="entry name" value="zf-C2H2"/>
    <property type="match status" value="1"/>
</dbReference>
<dbReference type="InterPro" id="IPR013087">
    <property type="entry name" value="Znf_C2H2_type"/>
</dbReference>
<reference evidence="7" key="1">
    <citation type="submission" date="2020-12" db="EMBL/GenBank/DDBJ databases">
        <title>Metabolic potential, ecology and presence of endohyphal bacteria is reflected in genomic diversity of Mucoromycotina.</title>
        <authorList>
            <person name="Muszewska A."/>
            <person name="Okrasinska A."/>
            <person name="Steczkiewicz K."/>
            <person name="Drgas O."/>
            <person name="Orlowska M."/>
            <person name="Perlinska-Lenart U."/>
            <person name="Aleksandrzak-Piekarczyk T."/>
            <person name="Szatraj K."/>
            <person name="Zielenkiewicz U."/>
            <person name="Pilsyk S."/>
            <person name="Malc E."/>
            <person name="Mieczkowski P."/>
            <person name="Kruszewska J.S."/>
            <person name="Biernat P."/>
            <person name="Pawlowska J."/>
        </authorList>
    </citation>
    <scope>NUCLEOTIDE SEQUENCE</scope>
    <source>
        <strain evidence="7">WA0000017839</strain>
    </source>
</reference>
<keyword evidence="2 4" id="KW-0863">Zinc-finger</keyword>
<keyword evidence="3" id="KW-0862">Zinc</keyword>
<evidence type="ECO:0000256" key="5">
    <source>
        <dbReference type="SAM" id="MobiDB-lite"/>
    </source>
</evidence>
<feature type="domain" description="C2H2-type" evidence="6">
    <location>
        <begin position="321"/>
        <end position="349"/>
    </location>
</feature>
<dbReference type="PANTHER" id="PTHR23235">
    <property type="entry name" value="KRUEPPEL-LIKE TRANSCRIPTION FACTOR"/>
    <property type="match status" value="1"/>
</dbReference>
<accession>A0A8H7RGW8</accession>
<evidence type="ECO:0000256" key="2">
    <source>
        <dbReference type="ARBA" id="ARBA00022771"/>
    </source>
</evidence>
<dbReference type="GO" id="GO:0000978">
    <property type="term" value="F:RNA polymerase II cis-regulatory region sequence-specific DNA binding"/>
    <property type="evidence" value="ECO:0007669"/>
    <property type="project" value="TreeGrafter"/>
</dbReference>
<dbReference type="GO" id="GO:0000981">
    <property type="term" value="F:DNA-binding transcription factor activity, RNA polymerase II-specific"/>
    <property type="evidence" value="ECO:0007669"/>
    <property type="project" value="TreeGrafter"/>
</dbReference>
<evidence type="ECO:0000259" key="6">
    <source>
        <dbReference type="PROSITE" id="PS50157"/>
    </source>
</evidence>
<dbReference type="Gene3D" id="3.30.160.60">
    <property type="entry name" value="Classic Zinc Finger"/>
    <property type="match status" value="2"/>
</dbReference>
<evidence type="ECO:0000313" key="8">
    <source>
        <dbReference type="Proteomes" id="UP000603453"/>
    </source>
</evidence>
<dbReference type="AlphaFoldDB" id="A0A8H7RGW8"/>
<dbReference type="InterPro" id="IPR036236">
    <property type="entry name" value="Znf_C2H2_sf"/>
</dbReference>
<dbReference type="OrthoDB" id="8117402at2759"/>
<sequence>MSGLYASPFTYNEDMQLFLSNNNSSNELGSPLMSTPFLESSQTASPFADPIGDRSPYAMFASFSESPTFSTYTTSSTTTAASSTLAAFHRGGYYQQPANNDIFIAGYLDKPDFYQQPSPKQEQMAVKNFNGDQTLLIIDKSKLPAPVATMIPAPPLTSVFGVAATTAVKSESKLVSPTVRLNTITEEDLDTFLFPPLTSSQESCFDSSYKKNTREEEEDDRSLDELLGYTDSPLSQPMEDEEEEEARKEESKQESKQETTSTSNNKRKRSSSSSEEMAPQKKRQNKDKKKFQCEICGLVSKRKYNLTTHIKTHDKNRVKDFSCNQCAKSFDRRHDRDRHLATVHRHERSFACRHCKSHFSRGDALNRHLVAKHDYDEHDFEEH</sequence>
<evidence type="ECO:0000256" key="1">
    <source>
        <dbReference type="ARBA" id="ARBA00022723"/>
    </source>
</evidence>
<dbReference type="PROSITE" id="PS00028">
    <property type="entry name" value="ZINC_FINGER_C2H2_1"/>
    <property type="match status" value="2"/>
</dbReference>
<dbReference type="Proteomes" id="UP000603453">
    <property type="component" value="Unassembled WGS sequence"/>
</dbReference>
<evidence type="ECO:0000256" key="4">
    <source>
        <dbReference type="PROSITE-ProRule" id="PRU00042"/>
    </source>
</evidence>
<dbReference type="PROSITE" id="PS50157">
    <property type="entry name" value="ZINC_FINGER_C2H2_2"/>
    <property type="match status" value="3"/>
</dbReference>
<feature type="compositionally biased region" description="Basic and acidic residues" evidence="5">
    <location>
        <begin position="245"/>
        <end position="257"/>
    </location>
</feature>
<evidence type="ECO:0000256" key="3">
    <source>
        <dbReference type="ARBA" id="ARBA00022833"/>
    </source>
</evidence>
<gene>
    <name evidence="7" type="ORF">INT47_006349</name>
</gene>
<comment type="caution">
    <text evidence="7">The sequence shown here is derived from an EMBL/GenBank/DDBJ whole genome shotgun (WGS) entry which is preliminary data.</text>
</comment>
<organism evidence="7 8">
    <name type="scientific">Mucor saturninus</name>
    <dbReference type="NCBI Taxonomy" id="64648"/>
    <lineage>
        <taxon>Eukaryota</taxon>
        <taxon>Fungi</taxon>
        <taxon>Fungi incertae sedis</taxon>
        <taxon>Mucoromycota</taxon>
        <taxon>Mucoromycotina</taxon>
        <taxon>Mucoromycetes</taxon>
        <taxon>Mucorales</taxon>
        <taxon>Mucorineae</taxon>
        <taxon>Mucoraceae</taxon>
        <taxon>Mucor</taxon>
    </lineage>
</organism>
<dbReference type="SMART" id="SM00355">
    <property type="entry name" value="ZnF_C2H2"/>
    <property type="match status" value="3"/>
</dbReference>
<dbReference type="PANTHER" id="PTHR23235:SF120">
    <property type="entry name" value="KRUPPEL-LIKE FACTOR 15"/>
    <property type="match status" value="1"/>
</dbReference>
<dbReference type="GO" id="GO:0008270">
    <property type="term" value="F:zinc ion binding"/>
    <property type="evidence" value="ECO:0007669"/>
    <property type="project" value="UniProtKB-KW"/>
</dbReference>
<name>A0A8H7RGW8_9FUNG</name>
<dbReference type="EMBL" id="JAEPRD010000009">
    <property type="protein sequence ID" value="KAG2211229.1"/>
    <property type="molecule type" value="Genomic_DNA"/>
</dbReference>
<feature type="region of interest" description="Disordered" evidence="5">
    <location>
        <begin position="201"/>
        <end position="288"/>
    </location>
</feature>
<dbReference type="SUPFAM" id="SSF57667">
    <property type="entry name" value="beta-beta-alpha zinc fingers"/>
    <property type="match status" value="2"/>
</dbReference>
<feature type="domain" description="C2H2-type" evidence="6">
    <location>
        <begin position="350"/>
        <end position="378"/>
    </location>
</feature>
<feature type="domain" description="C2H2-type" evidence="6">
    <location>
        <begin position="291"/>
        <end position="318"/>
    </location>
</feature>